<sequence>MEDERRKTAHRIMEEKNGKTDEIVKSSVKDVRNKTTLPVYQSGISRIVTLEVINRRIEPSRTEKQANAAITIIADRSRSQKRFLEESTRHVRTQDMCFKQKTPHESKVYVDVKDKYLMLMQEARRHDNDQTNWKRKIIPKVDPLTLGALNQAASEYATKSPTISMTDPVRQLQVAQQCYEEMAKREKKRSGWKASIEKKINVNNFHEILIRKERYLAGETLIGKN</sequence>
<dbReference type="WBParaSite" id="TCLT_0000897101-mRNA-1">
    <property type="protein sequence ID" value="TCLT_0000897101-mRNA-1"/>
    <property type="gene ID" value="TCLT_0000897101"/>
</dbReference>
<dbReference type="Proteomes" id="UP000276776">
    <property type="component" value="Unassembled WGS sequence"/>
</dbReference>
<protein>
    <submittedName>
        <fullName evidence="1 3">Uncharacterized protein</fullName>
    </submittedName>
</protein>
<evidence type="ECO:0000313" key="2">
    <source>
        <dbReference type="Proteomes" id="UP000276776"/>
    </source>
</evidence>
<evidence type="ECO:0000313" key="3">
    <source>
        <dbReference type="WBParaSite" id="TCLT_0000897101-mRNA-1"/>
    </source>
</evidence>
<proteinExistence type="predicted"/>
<dbReference type="EMBL" id="UYYF01004708">
    <property type="protein sequence ID" value="VDN06554.1"/>
    <property type="molecule type" value="Genomic_DNA"/>
</dbReference>
<name>A0A0N5D7D1_THECL</name>
<dbReference type="OrthoDB" id="2191163at2759"/>
<reference evidence="3" key="1">
    <citation type="submission" date="2017-02" db="UniProtKB">
        <authorList>
            <consortium name="WormBaseParasite"/>
        </authorList>
    </citation>
    <scope>IDENTIFICATION</scope>
</reference>
<evidence type="ECO:0000313" key="1">
    <source>
        <dbReference type="EMBL" id="VDN06554.1"/>
    </source>
</evidence>
<dbReference type="AlphaFoldDB" id="A0A0N5D7D1"/>
<keyword evidence="2" id="KW-1185">Reference proteome</keyword>
<organism evidence="3">
    <name type="scientific">Thelazia callipaeda</name>
    <name type="common">Oriental eyeworm</name>
    <name type="synonym">Parasitic nematode</name>
    <dbReference type="NCBI Taxonomy" id="103827"/>
    <lineage>
        <taxon>Eukaryota</taxon>
        <taxon>Metazoa</taxon>
        <taxon>Ecdysozoa</taxon>
        <taxon>Nematoda</taxon>
        <taxon>Chromadorea</taxon>
        <taxon>Rhabditida</taxon>
        <taxon>Spirurina</taxon>
        <taxon>Spiruromorpha</taxon>
        <taxon>Thelazioidea</taxon>
        <taxon>Thelaziidae</taxon>
        <taxon>Thelazia</taxon>
    </lineage>
</organism>
<accession>A0A0N5D7D1</accession>
<reference evidence="1 2" key="2">
    <citation type="submission" date="2018-11" db="EMBL/GenBank/DDBJ databases">
        <authorList>
            <consortium name="Pathogen Informatics"/>
        </authorList>
    </citation>
    <scope>NUCLEOTIDE SEQUENCE [LARGE SCALE GENOMIC DNA]</scope>
</reference>
<gene>
    <name evidence="1" type="ORF">TCLT_LOCUS8960</name>
</gene>